<gene>
    <name evidence="1" type="ORF">C426_1152</name>
</gene>
<dbReference type="RefSeq" id="WP_003135644.1">
    <property type="nucleotide sequence ID" value="NZ_AMQS01000013.1"/>
</dbReference>
<dbReference type="SUPFAM" id="SSF49785">
    <property type="entry name" value="Galactose-binding domain-like"/>
    <property type="match status" value="1"/>
</dbReference>
<proteinExistence type="predicted"/>
<name>K2PJL5_9LACT</name>
<dbReference type="EMBL" id="AMQS01000013">
    <property type="protein sequence ID" value="EKF51565.1"/>
    <property type="molecule type" value="Genomic_DNA"/>
</dbReference>
<dbReference type="Proteomes" id="UP000006787">
    <property type="component" value="Unassembled WGS sequence"/>
</dbReference>
<dbReference type="eggNOG" id="ENOG502ZAKM">
    <property type="taxonomic scope" value="Bacteria"/>
</dbReference>
<reference evidence="1 2" key="1">
    <citation type="journal article" date="2012" name="J. Bacteriol.">
        <title>Genome Sequence of the Bacteriocin-Producing Strain Lactococcus garvieae DCC43.</title>
        <authorList>
            <person name="Gabrielsen C."/>
            <person name="Brede D.A."/>
            <person name="Hernandez P.E."/>
            <person name="Nes I.F."/>
            <person name="Diep D.B."/>
        </authorList>
    </citation>
    <scope>NUCLEOTIDE SEQUENCE [LARGE SCALE GENOMIC DNA]</scope>
    <source>
        <strain evidence="1 2">DCC43</strain>
    </source>
</reference>
<comment type="caution">
    <text evidence="1">The sequence shown here is derived from an EMBL/GenBank/DDBJ whole genome shotgun (WGS) entry which is preliminary data.</text>
</comment>
<evidence type="ECO:0008006" key="3">
    <source>
        <dbReference type="Google" id="ProtNLM"/>
    </source>
</evidence>
<dbReference type="InterPro" id="IPR008979">
    <property type="entry name" value="Galactose-bd-like_sf"/>
</dbReference>
<evidence type="ECO:0000313" key="2">
    <source>
        <dbReference type="Proteomes" id="UP000006787"/>
    </source>
</evidence>
<accession>K2PJL5</accession>
<dbReference type="PATRIC" id="fig|1231377.3.peg.1151"/>
<protein>
    <recommendedName>
        <fullName evidence="3">Carbohydrate-binding protein</fullName>
    </recommendedName>
</protein>
<organism evidence="1 2">
    <name type="scientific">Lactococcus garvieae DCC43</name>
    <dbReference type="NCBI Taxonomy" id="1231377"/>
    <lineage>
        <taxon>Bacteria</taxon>
        <taxon>Bacillati</taxon>
        <taxon>Bacillota</taxon>
        <taxon>Bacilli</taxon>
        <taxon>Lactobacillales</taxon>
        <taxon>Streptococcaceae</taxon>
        <taxon>Lactococcus</taxon>
    </lineage>
</organism>
<dbReference type="Gene3D" id="2.60.120.260">
    <property type="entry name" value="Galactose-binding domain-like"/>
    <property type="match status" value="1"/>
</dbReference>
<evidence type="ECO:0000313" key="1">
    <source>
        <dbReference type="EMBL" id="EKF51565.1"/>
    </source>
</evidence>
<sequence>MIKIELLNKDKENISGKFDHEKEYAPLMAQGDQLCALGIKEYEYQAGDKIRVTVDEAPGYYMVQLDETLAPSLLYFTQEEWLYEIPLAENLRKSSVDTAFKSARHSLTVRKAQPFEIANYQNLSFNPHDQKESSGIYPHASANVETRDESVFFAKNAIDGKLANLSHGSYPFASWGINQQADAELNIDFGRNVEVDQLNLLFRCDFPHDSYWQSVQVTFSNGNCLTFDTEKYAEFQNFKFSTQQTTFLRLGHLKKALDDSPFPALTQIEVFGKNSLI</sequence>
<dbReference type="AlphaFoldDB" id="K2PJL5"/>